<keyword evidence="6 16" id="KW-0808">Transferase</keyword>
<evidence type="ECO:0000256" key="6">
    <source>
        <dbReference type="ARBA" id="ARBA00022679"/>
    </source>
</evidence>
<dbReference type="Pfam" id="PF17203">
    <property type="entry name" value="sCache_3_2"/>
    <property type="match status" value="1"/>
</dbReference>
<evidence type="ECO:0000256" key="9">
    <source>
        <dbReference type="ARBA" id="ARBA00022777"/>
    </source>
</evidence>
<dbReference type="InterPro" id="IPR005467">
    <property type="entry name" value="His_kinase_dom"/>
</dbReference>
<dbReference type="PRINTS" id="PR00344">
    <property type="entry name" value="BCTRLSENSOR"/>
</dbReference>
<evidence type="ECO:0000313" key="17">
    <source>
        <dbReference type="Proteomes" id="UP000622552"/>
    </source>
</evidence>
<reference evidence="16" key="1">
    <citation type="submission" date="2020-11" db="EMBL/GenBank/DDBJ databases">
        <title>Sequencing the genomes of 1000 actinobacteria strains.</title>
        <authorList>
            <person name="Klenk H.-P."/>
        </authorList>
    </citation>
    <scope>NUCLEOTIDE SEQUENCE</scope>
    <source>
        <strain evidence="16">DSM 45356</strain>
    </source>
</reference>
<protein>
    <recommendedName>
        <fullName evidence="3">histidine kinase</fullName>
        <ecNumber evidence="3">2.7.13.3</ecNumber>
    </recommendedName>
</protein>
<dbReference type="InterPro" id="IPR050428">
    <property type="entry name" value="TCS_sensor_his_kinase"/>
</dbReference>
<dbReference type="InterPro" id="IPR033463">
    <property type="entry name" value="sCache_3"/>
</dbReference>
<keyword evidence="4" id="KW-1003">Cell membrane</keyword>
<dbReference type="AlphaFoldDB" id="A0A8J7GHQ2"/>
<feature type="domain" description="Histidine kinase" evidence="15">
    <location>
        <begin position="416"/>
        <end position="517"/>
    </location>
</feature>
<evidence type="ECO:0000256" key="4">
    <source>
        <dbReference type="ARBA" id="ARBA00022475"/>
    </source>
</evidence>
<keyword evidence="5" id="KW-0597">Phosphoprotein</keyword>
<dbReference type="InterPro" id="IPR016120">
    <property type="entry name" value="Sig_transdc_His_kin_SpoOB"/>
</dbReference>
<evidence type="ECO:0000256" key="5">
    <source>
        <dbReference type="ARBA" id="ARBA00022553"/>
    </source>
</evidence>
<keyword evidence="12" id="KW-0902">Two-component regulatory system</keyword>
<dbReference type="SUPFAM" id="SSF55874">
    <property type="entry name" value="ATPase domain of HSP90 chaperone/DNA topoisomerase II/histidine kinase"/>
    <property type="match status" value="1"/>
</dbReference>
<sequence length="529" mass="55093">MTRRPLRLATQTMLLQVVVIAVVAAAGFTLATLLLRQEIEQEYEQRALAIARSVAEQPGLAERVATGAPDPDGEVQRSAERVRAATDALFVVVADVRGIRYSHTDPALIGKVVSTDPSGPLAGKEVVTIERGTLGLSARGKVPLRNSSGAIVGEVSVGIHADEISDRLDVLLRAAGIFTTIALGVGVGGAALLAVRLKRRTLGLEPTELADLVREQVAVLEGVRDGVLAVDAAGRVSVCTAQAAALLTEPLTVGGPATAEVLALLEDRSPLTSGLRLLGEQVVVVTRRRVERGGQDLGTVLTLRDHTNLDDLARELEATRALTDALRAQAHEHTNRLHALDGLLHLGDVGRAQAYLRELTATTALGAPEGRVGDPYLDGLLAAKTAVASEAGVTVRLGEDTWVPGQLTSPLDTVTVLGNLLDNAIRAAATGARQPGWVEVSLLAEDRDLHVYVADSGDGVTIADPFEAGASTKDEPGRGLGLALALRTARHHGGDVRLGPATPGRGAVFVAELPGVLSPATALSWEAPA</sequence>
<comment type="catalytic activity">
    <reaction evidence="1">
        <text>ATP + protein L-histidine = ADP + protein N-phospho-L-histidine.</text>
        <dbReference type="EC" id="2.7.13.3"/>
    </reaction>
</comment>
<dbReference type="GO" id="GO:0005524">
    <property type="term" value="F:ATP binding"/>
    <property type="evidence" value="ECO:0007669"/>
    <property type="project" value="UniProtKB-KW"/>
</dbReference>
<dbReference type="GO" id="GO:0000155">
    <property type="term" value="F:phosphorelay sensor kinase activity"/>
    <property type="evidence" value="ECO:0007669"/>
    <property type="project" value="InterPro"/>
</dbReference>
<comment type="caution">
    <text evidence="16">The sequence shown here is derived from an EMBL/GenBank/DDBJ whole genome shotgun (WGS) entry which is preliminary data.</text>
</comment>
<evidence type="ECO:0000256" key="10">
    <source>
        <dbReference type="ARBA" id="ARBA00022840"/>
    </source>
</evidence>
<keyword evidence="8" id="KW-0547">Nucleotide-binding</keyword>
<evidence type="ECO:0000256" key="12">
    <source>
        <dbReference type="ARBA" id="ARBA00023012"/>
    </source>
</evidence>
<proteinExistence type="predicted"/>
<evidence type="ECO:0000256" key="8">
    <source>
        <dbReference type="ARBA" id="ARBA00022741"/>
    </source>
</evidence>
<evidence type="ECO:0000256" key="13">
    <source>
        <dbReference type="ARBA" id="ARBA00023136"/>
    </source>
</evidence>
<evidence type="ECO:0000256" key="14">
    <source>
        <dbReference type="SAM" id="Phobius"/>
    </source>
</evidence>
<dbReference type="EMBL" id="JADOUF010000001">
    <property type="protein sequence ID" value="MBG6136822.1"/>
    <property type="molecule type" value="Genomic_DNA"/>
</dbReference>
<name>A0A8J7GHQ2_9ACTN</name>
<dbReference type="Pfam" id="PF14689">
    <property type="entry name" value="SPOB_a"/>
    <property type="match status" value="1"/>
</dbReference>
<dbReference type="SMART" id="SM00387">
    <property type="entry name" value="HATPase_c"/>
    <property type="match status" value="1"/>
</dbReference>
<accession>A0A8J7GHQ2</accession>
<organism evidence="16 17">
    <name type="scientific">Longispora fulva</name>
    <dbReference type="NCBI Taxonomy" id="619741"/>
    <lineage>
        <taxon>Bacteria</taxon>
        <taxon>Bacillati</taxon>
        <taxon>Actinomycetota</taxon>
        <taxon>Actinomycetes</taxon>
        <taxon>Micromonosporales</taxon>
        <taxon>Micromonosporaceae</taxon>
        <taxon>Longispora</taxon>
    </lineage>
</organism>
<dbReference type="PANTHER" id="PTHR45436:SF5">
    <property type="entry name" value="SENSOR HISTIDINE KINASE TRCS"/>
    <property type="match status" value="1"/>
</dbReference>
<dbReference type="InterPro" id="IPR003594">
    <property type="entry name" value="HATPase_dom"/>
</dbReference>
<evidence type="ECO:0000313" key="16">
    <source>
        <dbReference type="EMBL" id="MBG6136822.1"/>
    </source>
</evidence>
<dbReference type="RefSeq" id="WP_197003747.1">
    <property type="nucleotide sequence ID" value="NZ_BONS01000016.1"/>
</dbReference>
<feature type="transmembrane region" description="Helical" evidence="14">
    <location>
        <begin position="12"/>
        <end position="35"/>
    </location>
</feature>
<dbReference type="InterPro" id="IPR004358">
    <property type="entry name" value="Sig_transdc_His_kin-like_C"/>
</dbReference>
<keyword evidence="9 16" id="KW-0418">Kinase</keyword>
<dbReference type="PROSITE" id="PS50109">
    <property type="entry name" value="HIS_KIN"/>
    <property type="match status" value="1"/>
</dbReference>
<dbReference type="PANTHER" id="PTHR45436">
    <property type="entry name" value="SENSOR HISTIDINE KINASE YKOH"/>
    <property type="match status" value="1"/>
</dbReference>
<evidence type="ECO:0000256" key="7">
    <source>
        <dbReference type="ARBA" id="ARBA00022692"/>
    </source>
</evidence>
<dbReference type="Gene3D" id="3.30.565.10">
    <property type="entry name" value="Histidine kinase-like ATPase, C-terminal domain"/>
    <property type="match status" value="1"/>
</dbReference>
<evidence type="ECO:0000256" key="1">
    <source>
        <dbReference type="ARBA" id="ARBA00000085"/>
    </source>
</evidence>
<dbReference type="EC" id="2.7.13.3" evidence="3"/>
<dbReference type="InterPro" id="IPR029151">
    <property type="entry name" value="Sensor-like_sf"/>
</dbReference>
<dbReference type="Gene3D" id="3.30.450.20">
    <property type="entry name" value="PAS domain"/>
    <property type="match status" value="2"/>
</dbReference>
<keyword evidence="10" id="KW-0067">ATP-binding</keyword>
<keyword evidence="17" id="KW-1185">Reference proteome</keyword>
<dbReference type="Pfam" id="PF02518">
    <property type="entry name" value="HATPase_c"/>
    <property type="match status" value="1"/>
</dbReference>
<dbReference type="InterPro" id="IPR036890">
    <property type="entry name" value="HATPase_C_sf"/>
</dbReference>
<dbReference type="InterPro" id="IPR039506">
    <property type="entry name" value="SPOB_a"/>
</dbReference>
<keyword evidence="13 14" id="KW-0472">Membrane</keyword>
<gene>
    <name evidence="16" type="ORF">IW245_003016</name>
</gene>
<keyword evidence="7 14" id="KW-0812">Transmembrane</keyword>
<dbReference type="Gene3D" id="1.10.287.130">
    <property type="match status" value="1"/>
</dbReference>
<dbReference type="SUPFAM" id="SSF103190">
    <property type="entry name" value="Sensory domain-like"/>
    <property type="match status" value="1"/>
</dbReference>
<dbReference type="SUPFAM" id="SSF55890">
    <property type="entry name" value="Sporulation response regulatory protein Spo0B"/>
    <property type="match status" value="1"/>
</dbReference>
<evidence type="ECO:0000259" key="15">
    <source>
        <dbReference type="PROSITE" id="PS50109"/>
    </source>
</evidence>
<evidence type="ECO:0000256" key="11">
    <source>
        <dbReference type="ARBA" id="ARBA00022989"/>
    </source>
</evidence>
<evidence type="ECO:0000256" key="2">
    <source>
        <dbReference type="ARBA" id="ARBA00004651"/>
    </source>
</evidence>
<keyword evidence="11 14" id="KW-1133">Transmembrane helix</keyword>
<dbReference type="Proteomes" id="UP000622552">
    <property type="component" value="Unassembled WGS sequence"/>
</dbReference>
<evidence type="ECO:0000256" key="3">
    <source>
        <dbReference type="ARBA" id="ARBA00012438"/>
    </source>
</evidence>
<comment type="subcellular location">
    <subcellularLocation>
        <location evidence="2">Cell membrane</location>
        <topology evidence="2">Multi-pass membrane protein</topology>
    </subcellularLocation>
</comment>
<feature type="transmembrane region" description="Helical" evidence="14">
    <location>
        <begin position="170"/>
        <end position="195"/>
    </location>
</feature>
<dbReference type="GO" id="GO:0005886">
    <property type="term" value="C:plasma membrane"/>
    <property type="evidence" value="ECO:0007669"/>
    <property type="project" value="UniProtKB-SubCell"/>
</dbReference>